<organism evidence="1">
    <name type="scientific">Rhizophora mucronata</name>
    <name type="common">Asiatic mangrove</name>
    <dbReference type="NCBI Taxonomy" id="61149"/>
    <lineage>
        <taxon>Eukaryota</taxon>
        <taxon>Viridiplantae</taxon>
        <taxon>Streptophyta</taxon>
        <taxon>Embryophyta</taxon>
        <taxon>Tracheophyta</taxon>
        <taxon>Spermatophyta</taxon>
        <taxon>Magnoliopsida</taxon>
        <taxon>eudicotyledons</taxon>
        <taxon>Gunneridae</taxon>
        <taxon>Pentapetalae</taxon>
        <taxon>rosids</taxon>
        <taxon>fabids</taxon>
        <taxon>Malpighiales</taxon>
        <taxon>Rhizophoraceae</taxon>
        <taxon>Rhizophora</taxon>
    </lineage>
</organism>
<dbReference type="EMBL" id="GGEC01049582">
    <property type="protein sequence ID" value="MBX30066.1"/>
    <property type="molecule type" value="Transcribed_RNA"/>
</dbReference>
<sequence>MHSFMSTCTLMVAVKLSIAAD</sequence>
<dbReference type="AlphaFoldDB" id="A0A2P2MIL9"/>
<name>A0A2P2MIL9_RHIMU</name>
<proteinExistence type="predicted"/>
<evidence type="ECO:0000313" key="1">
    <source>
        <dbReference type="EMBL" id="MBX30066.1"/>
    </source>
</evidence>
<protein>
    <submittedName>
        <fullName evidence="1">Uncharacterized protein</fullName>
    </submittedName>
</protein>
<accession>A0A2P2MIL9</accession>
<reference evidence="1" key="1">
    <citation type="submission" date="2018-02" db="EMBL/GenBank/DDBJ databases">
        <title>Rhizophora mucronata_Transcriptome.</title>
        <authorList>
            <person name="Meera S.P."/>
            <person name="Sreeshan A."/>
            <person name="Augustine A."/>
        </authorList>
    </citation>
    <scope>NUCLEOTIDE SEQUENCE</scope>
    <source>
        <tissue evidence="1">Leaf</tissue>
    </source>
</reference>